<name>A0A0D6JAW0_9HYPH</name>
<feature type="region of interest" description="Disordered" evidence="1">
    <location>
        <begin position="1"/>
        <end position="29"/>
    </location>
</feature>
<protein>
    <submittedName>
        <fullName evidence="2">Uncharacterized protein</fullName>
    </submittedName>
</protein>
<keyword evidence="3" id="KW-1185">Reference proteome</keyword>
<evidence type="ECO:0000313" key="3">
    <source>
        <dbReference type="Proteomes" id="UP000033187"/>
    </source>
</evidence>
<feature type="compositionally biased region" description="Basic and acidic residues" evidence="1">
    <location>
        <begin position="11"/>
        <end position="22"/>
    </location>
</feature>
<dbReference type="AlphaFoldDB" id="A0A0D6JAW0"/>
<proteinExistence type="predicted"/>
<evidence type="ECO:0000313" key="2">
    <source>
        <dbReference type="EMBL" id="CPR16008.1"/>
    </source>
</evidence>
<evidence type="ECO:0000256" key="1">
    <source>
        <dbReference type="SAM" id="MobiDB-lite"/>
    </source>
</evidence>
<gene>
    <name evidence="2" type="ORF">YBN1229_v1_0603</name>
</gene>
<sequence>MAFGDGMFRSTADHWFEGRGQPDDTASAV</sequence>
<dbReference type="EMBL" id="LN829119">
    <property type="protein sequence ID" value="CPR16008.1"/>
    <property type="molecule type" value="Genomic_DNA"/>
</dbReference>
<dbReference type="Proteomes" id="UP000033187">
    <property type="component" value="Chromosome 1"/>
</dbReference>
<dbReference type="KEGG" id="fiy:BN1229_v1_0603"/>
<organism evidence="2 3">
    <name type="scientific">Candidatus Filomicrobium marinum</name>
    <dbReference type="NCBI Taxonomy" id="1608628"/>
    <lineage>
        <taxon>Bacteria</taxon>
        <taxon>Pseudomonadati</taxon>
        <taxon>Pseudomonadota</taxon>
        <taxon>Alphaproteobacteria</taxon>
        <taxon>Hyphomicrobiales</taxon>
        <taxon>Hyphomicrobiaceae</taxon>
        <taxon>Filomicrobium</taxon>
    </lineage>
</organism>
<accession>A0A0D6JAW0</accession>
<reference evidence="3" key="1">
    <citation type="submission" date="2015-02" db="EMBL/GenBank/DDBJ databases">
        <authorList>
            <person name="Chooi Y.-H."/>
        </authorList>
    </citation>
    <scope>NUCLEOTIDE SEQUENCE [LARGE SCALE GENOMIC DNA]</scope>
    <source>
        <strain evidence="3">strain Y</strain>
    </source>
</reference>